<dbReference type="GO" id="GO:0004042">
    <property type="term" value="F:L-glutamate N-acetyltransferase activity"/>
    <property type="evidence" value="ECO:0007669"/>
    <property type="project" value="TreeGrafter"/>
</dbReference>
<keyword evidence="6" id="KW-0012">Acyltransferase</keyword>
<comment type="subcellular location">
    <subcellularLocation>
        <location evidence="1">Cytoplasm</location>
    </subcellularLocation>
</comment>
<evidence type="ECO:0000256" key="4">
    <source>
        <dbReference type="ARBA" id="ARBA00022679"/>
    </source>
</evidence>
<dbReference type="NCBIfam" id="TIGR00120">
    <property type="entry name" value="ArgJ"/>
    <property type="match status" value="1"/>
</dbReference>
<dbReference type="FunFam" id="3.10.20.340:FF:000003">
    <property type="entry name" value="Arginine biosynthesis bifunctional protein ArgJ"/>
    <property type="match status" value="1"/>
</dbReference>
<evidence type="ECO:0000313" key="7">
    <source>
        <dbReference type="EMBL" id="SVA94732.1"/>
    </source>
</evidence>
<sequence>MAINFTNFFYSQNKKSKMGDFQDLDHIDGLSISSTSANLYNHSRDDLVMFYFRRGANYASVYTQSKIISENIKWNLNLKNKKIMALVVNTRNANVFTGKKGFRDLKEIADELSMQLTEKQKEDEENPEKIKPNQILFGCTGTIGETFPKEKIKKSIPDLIKKIKYTQNKYIWMKASLGIMTTDLVPKLAMEECKIGNVNIKIYGIAKGSGMIFPNMATTLGYVFTDANLSSSILQKLLKKNIETTFNAISCDGDTSTNDMVSIFSTAKVKNSIIKNINDPKIKDFDNCLHSVLLNLAKRIAADGEGASKFVTVNVNHSKTQEEAKKIAFSIANSPLVKTAIAGQDPNWGRIIMAIGKANININLNKLSIKLGPIKIIEKGQLSSTYNENDAEVYMKEEKKIDLYIDLNAGKKNFTAYTMDLTTKYIEINADYRT</sequence>
<dbReference type="EMBL" id="UINC01023315">
    <property type="protein sequence ID" value="SVA94732.1"/>
    <property type="molecule type" value="Genomic_DNA"/>
</dbReference>
<dbReference type="Pfam" id="PF01960">
    <property type="entry name" value="ArgJ"/>
    <property type="match status" value="1"/>
</dbReference>
<evidence type="ECO:0000256" key="2">
    <source>
        <dbReference type="ARBA" id="ARBA00006774"/>
    </source>
</evidence>
<evidence type="ECO:0000256" key="3">
    <source>
        <dbReference type="ARBA" id="ARBA00022490"/>
    </source>
</evidence>
<dbReference type="PANTHER" id="PTHR23100:SF0">
    <property type="entry name" value="ARGININE BIOSYNTHESIS BIFUNCTIONAL PROTEIN ARGJ, MITOCHONDRIAL"/>
    <property type="match status" value="1"/>
</dbReference>
<dbReference type="GO" id="GO:0004358">
    <property type="term" value="F:L-glutamate N-acetyltransferase activity, acting on acetyl-L-ornithine as donor"/>
    <property type="evidence" value="ECO:0007669"/>
    <property type="project" value="InterPro"/>
</dbReference>
<dbReference type="GO" id="GO:0005737">
    <property type="term" value="C:cytoplasm"/>
    <property type="evidence" value="ECO:0007669"/>
    <property type="project" value="UniProtKB-SubCell"/>
</dbReference>
<dbReference type="InterPro" id="IPR042195">
    <property type="entry name" value="ArgJ_beta_C"/>
</dbReference>
<dbReference type="InterPro" id="IPR016117">
    <property type="entry name" value="ArgJ-like_dom_sf"/>
</dbReference>
<dbReference type="CDD" id="cd02152">
    <property type="entry name" value="OAT"/>
    <property type="match status" value="1"/>
</dbReference>
<keyword evidence="5" id="KW-0068">Autocatalytic cleavage</keyword>
<accession>A0A382A0S1</accession>
<comment type="similarity">
    <text evidence="2">Belongs to the ArgJ family.</text>
</comment>
<dbReference type="GO" id="GO:0006526">
    <property type="term" value="P:L-arginine biosynthetic process"/>
    <property type="evidence" value="ECO:0007669"/>
    <property type="project" value="InterPro"/>
</dbReference>
<gene>
    <name evidence="7" type="ORF">METZ01_LOCUS147586</name>
</gene>
<dbReference type="InterPro" id="IPR002813">
    <property type="entry name" value="Arg_biosynth_ArgJ"/>
</dbReference>
<dbReference type="AlphaFoldDB" id="A0A382A0S1"/>
<organism evidence="7">
    <name type="scientific">marine metagenome</name>
    <dbReference type="NCBI Taxonomy" id="408172"/>
    <lineage>
        <taxon>unclassified sequences</taxon>
        <taxon>metagenomes</taxon>
        <taxon>ecological metagenomes</taxon>
    </lineage>
</organism>
<dbReference type="SUPFAM" id="SSF56266">
    <property type="entry name" value="DmpA/ArgJ-like"/>
    <property type="match status" value="1"/>
</dbReference>
<dbReference type="HAMAP" id="MF_01106">
    <property type="entry name" value="ArgJ"/>
    <property type="match status" value="1"/>
</dbReference>
<name>A0A382A0S1_9ZZZZ</name>
<dbReference type="NCBIfam" id="NF003802">
    <property type="entry name" value="PRK05388.1"/>
    <property type="match status" value="1"/>
</dbReference>
<dbReference type="Gene3D" id="3.10.20.340">
    <property type="entry name" value="ArgJ beta chain, C-terminal domain"/>
    <property type="match status" value="1"/>
</dbReference>
<evidence type="ECO:0000256" key="1">
    <source>
        <dbReference type="ARBA" id="ARBA00004496"/>
    </source>
</evidence>
<dbReference type="PANTHER" id="PTHR23100">
    <property type="entry name" value="ARGININE BIOSYNTHESIS BIFUNCTIONAL PROTEIN ARGJ"/>
    <property type="match status" value="1"/>
</dbReference>
<dbReference type="Gene3D" id="3.60.70.12">
    <property type="entry name" value="L-amino peptidase D-ALA esterase/amidase"/>
    <property type="match status" value="1"/>
</dbReference>
<proteinExistence type="inferred from homology"/>
<keyword evidence="4" id="KW-0808">Transferase</keyword>
<dbReference type="GO" id="GO:0006592">
    <property type="term" value="P:ornithine biosynthetic process"/>
    <property type="evidence" value="ECO:0007669"/>
    <property type="project" value="TreeGrafter"/>
</dbReference>
<protein>
    <submittedName>
        <fullName evidence="7">Uncharacterized protein</fullName>
    </submittedName>
</protein>
<reference evidence="7" key="1">
    <citation type="submission" date="2018-05" db="EMBL/GenBank/DDBJ databases">
        <authorList>
            <person name="Lanie J.A."/>
            <person name="Ng W.-L."/>
            <person name="Kazmierczak K.M."/>
            <person name="Andrzejewski T.M."/>
            <person name="Davidsen T.M."/>
            <person name="Wayne K.J."/>
            <person name="Tettelin H."/>
            <person name="Glass J.I."/>
            <person name="Rusch D."/>
            <person name="Podicherti R."/>
            <person name="Tsui H.-C.T."/>
            <person name="Winkler M.E."/>
        </authorList>
    </citation>
    <scope>NUCLEOTIDE SEQUENCE</scope>
</reference>
<evidence type="ECO:0000256" key="5">
    <source>
        <dbReference type="ARBA" id="ARBA00022813"/>
    </source>
</evidence>
<keyword evidence="3" id="KW-0963">Cytoplasm</keyword>
<evidence type="ECO:0000256" key="6">
    <source>
        <dbReference type="ARBA" id="ARBA00023315"/>
    </source>
</evidence>